<dbReference type="InterPro" id="IPR012337">
    <property type="entry name" value="RNaseH-like_sf"/>
</dbReference>
<name>A0A8I1GE28_9HYPH</name>
<comment type="caution">
    <text evidence="1">The sequence shown here is derived from an EMBL/GenBank/DDBJ whole genome shotgun (WGS) entry which is preliminary data.</text>
</comment>
<dbReference type="Gene3D" id="3.30.420.10">
    <property type="entry name" value="Ribonuclease H-like superfamily/Ribonuclease H"/>
    <property type="match status" value="1"/>
</dbReference>
<organism evidence="1 2">
    <name type="scientific">Rhodomicrobium udaipurense</name>
    <dbReference type="NCBI Taxonomy" id="1202716"/>
    <lineage>
        <taxon>Bacteria</taxon>
        <taxon>Pseudomonadati</taxon>
        <taxon>Pseudomonadota</taxon>
        <taxon>Alphaproteobacteria</taxon>
        <taxon>Hyphomicrobiales</taxon>
        <taxon>Hyphomicrobiaceae</taxon>
        <taxon>Rhodomicrobium</taxon>
    </lineage>
</organism>
<protein>
    <submittedName>
        <fullName evidence="1">DNA polymerase III subunit epsilon</fullName>
    </submittedName>
</protein>
<keyword evidence="2" id="KW-1185">Reference proteome</keyword>
<dbReference type="EMBL" id="JAEMUK010000012">
    <property type="protein sequence ID" value="MBJ7543229.1"/>
    <property type="molecule type" value="Genomic_DNA"/>
</dbReference>
<reference evidence="1 2" key="1">
    <citation type="submission" date="2020-12" db="EMBL/GenBank/DDBJ databases">
        <title>Revised draft genomes of Rhodomicrobium vannielii ATCC 17100 and Rhodomicrobium udaipurense JA643.</title>
        <authorList>
            <person name="Conners E.M."/>
            <person name="Davenport E.J."/>
            <person name="Bose A."/>
        </authorList>
    </citation>
    <scope>NUCLEOTIDE SEQUENCE [LARGE SCALE GENOMIC DNA]</scope>
    <source>
        <strain evidence="1 2">JA643</strain>
    </source>
</reference>
<dbReference type="InterPro" id="IPR036397">
    <property type="entry name" value="RNaseH_sf"/>
</dbReference>
<evidence type="ECO:0000313" key="1">
    <source>
        <dbReference type="EMBL" id="MBJ7543229.1"/>
    </source>
</evidence>
<dbReference type="AlphaFoldDB" id="A0A8I1GE28"/>
<accession>A0A8I1GE28</accession>
<proteinExistence type="predicted"/>
<sequence length="255" mass="28948">MRVRILELRTTGEDERFHAPCEVGYADLVATGTILEGEIASWEIGPCANYLCDPGRYIPPQASAVHHILNEDVRGMVSWAELLDEIVPPERHGAVAFASHQISFTRRWATDAMTEATPWIDTYRCALRLWPDAPSYQKHALRYWLKLPVQREEADKHKAGAAALVIAHILRRMLDEHSLEYLLRLTGQPTLQERCKIRSPWLNRRWSAIDDERFLQWVSGDYAATARERATAAFHLARLKGRASGGVVTQGEVAR</sequence>
<evidence type="ECO:0000313" key="2">
    <source>
        <dbReference type="Proteomes" id="UP000623250"/>
    </source>
</evidence>
<dbReference type="SUPFAM" id="SSF53098">
    <property type="entry name" value="Ribonuclease H-like"/>
    <property type="match status" value="1"/>
</dbReference>
<dbReference type="GO" id="GO:0003676">
    <property type="term" value="F:nucleic acid binding"/>
    <property type="evidence" value="ECO:0007669"/>
    <property type="project" value="InterPro"/>
</dbReference>
<dbReference type="CDD" id="cd06127">
    <property type="entry name" value="DEDDh"/>
    <property type="match status" value="1"/>
</dbReference>
<dbReference type="Proteomes" id="UP000623250">
    <property type="component" value="Unassembled WGS sequence"/>
</dbReference>
<dbReference type="RefSeq" id="WP_052037564.1">
    <property type="nucleotide sequence ID" value="NZ_JAEMUK010000012.1"/>
</dbReference>
<gene>
    <name evidence="1" type="ORF">JDN41_06640</name>
</gene>